<organism evidence="1 2">
    <name type="scientific">Ixodes persulcatus</name>
    <name type="common">Taiga tick</name>
    <dbReference type="NCBI Taxonomy" id="34615"/>
    <lineage>
        <taxon>Eukaryota</taxon>
        <taxon>Metazoa</taxon>
        <taxon>Ecdysozoa</taxon>
        <taxon>Arthropoda</taxon>
        <taxon>Chelicerata</taxon>
        <taxon>Arachnida</taxon>
        <taxon>Acari</taxon>
        <taxon>Parasitiformes</taxon>
        <taxon>Ixodida</taxon>
        <taxon>Ixodoidea</taxon>
        <taxon>Ixodidae</taxon>
        <taxon>Ixodinae</taxon>
        <taxon>Ixodes</taxon>
    </lineage>
</organism>
<sequence>MSNIYIQEPPTSGKVLLKTTVGDIDVELWSKETPKACRNFVQLCLDGYYNGTIFHRVVKGFIAQGGDPTGTGEGGESIYGAPFKDEFHTRLRFVRRGLVAMASGGADDNGSQFFFTLGATPDLQNKHTVFGKVAGNTLYNMLRLEEGLVDSNDRPLHPHKIISTEVLVNPFEDLVAREKERVRVADEERAAKEKLKSNASAAAAAKNYKLLSFGEEAEEDEMELDAASKDQKGKSKSSHDLTDDPGLSSVPVVDPECSTAASDDDDEETTGAVAAATAAAAARVRQKFKDGVTVTSKPKRPKEDDEIEEEEVRNYFEDERRKASAKKIGEIRKEFRQLKREMRAQEEARQEKAAKGDGQEDEDSETEEERRNALFKAYRDEQRLYAEKKKTQLKKGSEREQQTLAALAKFQAKLKEVQEREPASPKKEGEEEEEEEEGSDRWLAHALHFEEQGPVLARDAANVNPEEAYDISDPRNAMNQRRRDRKRKSHHSERRH</sequence>
<reference evidence="1 2" key="1">
    <citation type="journal article" date="2020" name="Cell">
        <title>Large-Scale Comparative Analyses of Tick Genomes Elucidate Their Genetic Diversity and Vector Capacities.</title>
        <authorList>
            <consortium name="Tick Genome and Microbiome Consortium (TIGMIC)"/>
            <person name="Jia N."/>
            <person name="Wang J."/>
            <person name="Shi W."/>
            <person name="Du L."/>
            <person name="Sun Y."/>
            <person name="Zhan W."/>
            <person name="Jiang J.F."/>
            <person name="Wang Q."/>
            <person name="Zhang B."/>
            <person name="Ji P."/>
            <person name="Bell-Sakyi L."/>
            <person name="Cui X.M."/>
            <person name="Yuan T.T."/>
            <person name="Jiang B.G."/>
            <person name="Yang W.F."/>
            <person name="Lam T.T."/>
            <person name="Chang Q.C."/>
            <person name="Ding S.J."/>
            <person name="Wang X.J."/>
            <person name="Zhu J.G."/>
            <person name="Ruan X.D."/>
            <person name="Zhao L."/>
            <person name="Wei J.T."/>
            <person name="Ye R.Z."/>
            <person name="Que T.C."/>
            <person name="Du C.H."/>
            <person name="Zhou Y.H."/>
            <person name="Cheng J.X."/>
            <person name="Dai P.F."/>
            <person name="Guo W.B."/>
            <person name="Han X.H."/>
            <person name="Huang E.J."/>
            <person name="Li L.F."/>
            <person name="Wei W."/>
            <person name="Gao Y.C."/>
            <person name="Liu J.Z."/>
            <person name="Shao H.Z."/>
            <person name="Wang X."/>
            <person name="Wang C.C."/>
            <person name="Yang T.C."/>
            <person name="Huo Q.B."/>
            <person name="Li W."/>
            <person name="Chen H.Y."/>
            <person name="Chen S.E."/>
            <person name="Zhou L.G."/>
            <person name="Ni X.B."/>
            <person name="Tian J.H."/>
            <person name="Sheng Y."/>
            <person name="Liu T."/>
            <person name="Pan Y.S."/>
            <person name="Xia L.Y."/>
            <person name="Li J."/>
            <person name="Zhao F."/>
            <person name="Cao W.C."/>
        </authorList>
    </citation>
    <scope>NUCLEOTIDE SEQUENCE [LARGE SCALE GENOMIC DNA]</scope>
    <source>
        <strain evidence="1">Iper-2018</strain>
    </source>
</reference>
<evidence type="ECO:0000313" key="1">
    <source>
        <dbReference type="EMBL" id="KAG0431705.1"/>
    </source>
</evidence>
<keyword evidence="2" id="KW-1185">Reference proteome</keyword>
<name>A0AC60QD76_IXOPE</name>
<evidence type="ECO:0000313" key="2">
    <source>
        <dbReference type="Proteomes" id="UP000805193"/>
    </source>
</evidence>
<protein>
    <submittedName>
        <fullName evidence="1">Uncharacterized protein</fullName>
    </submittedName>
</protein>
<dbReference type="Proteomes" id="UP000805193">
    <property type="component" value="Unassembled WGS sequence"/>
</dbReference>
<dbReference type="EMBL" id="JABSTQ010009204">
    <property type="protein sequence ID" value="KAG0431705.1"/>
    <property type="molecule type" value="Genomic_DNA"/>
</dbReference>
<proteinExistence type="predicted"/>
<accession>A0AC60QD76</accession>
<comment type="caution">
    <text evidence="1">The sequence shown here is derived from an EMBL/GenBank/DDBJ whole genome shotgun (WGS) entry which is preliminary data.</text>
</comment>
<gene>
    <name evidence="1" type="ORF">HPB47_021532</name>
</gene>